<proteinExistence type="predicted"/>
<keyword evidence="5" id="KW-1185">Reference proteome</keyword>
<dbReference type="Proteomes" id="UP001321249">
    <property type="component" value="Unassembled WGS sequence"/>
</dbReference>
<dbReference type="Proteomes" id="UP001219901">
    <property type="component" value="Chromosome"/>
</dbReference>
<evidence type="ECO:0000313" key="4">
    <source>
        <dbReference type="EMBL" id="WFG40744.1"/>
    </source>
</evidence>
<organism evidence="4 5">
    <name type="scientific">Candidatus Lucifugimonas marina</name>
    <dbReference type="NCBI Taxonomy" id="3038979"/>
    <lineage>
        <taxon>Bacteria</taxon>
        <taxon>Bacillati</taxon>
        <taxon>Chloroflexota</taxon>
        <taxon>Dehalococcoidia</taxon>
        <taxon>SAR202 cluster</taxon>
        <taxon>Candidatus Lucifugimonadales</taxon>
        <taxon>Candidatus Lucifugimonadaceae</taxon>
        <taxon>Candidatus Lucifugimonas</taxon>
    </lineage>
</organism>
<evidence type="ECO:0000313" key="3">
    <source>
        <dbReference type="EMBL" id="MDG0868190.1"/>
    </source>
</evidence>
<dbReference type="InterPro" id="IPR003615">
    <property type="entry name" value="HNH_nuc"/>
</dbReference>
<evidence type="ECO:0000256" key="1">
    <source>
        <dbReference type="SAM" id="MobiDB-lite"/>
    </source>
</evidence>
<evidence type="ECO:0000259" key="2">
    <source>
        <dbReference type="Pfam" id="PF13391"/>
    </source>
</evidence>
<evidence type="ECO:0000313" key="6">
    <source>
        <dbReference type="Proteomes" id="UP001321249"/>
    </source>
</evidence>
<feature type="domain" description="HNH nuclease" evidence="2">
    <location>
        <begin position="106"/>
        <end position="152"/>
    </location>
</feature>
<dbReference type="EMBL" id="WMBE01000013">
    <property type="protein sequence ID" value="MDG0868190.1"/>
    <property type="molecule type" value="Genomic_DNA"/>
</dbReference>
<dbReference type="EMBL" id="CP046147">
    <property type="protein sequence ID" value="WFG40744.1"/>
    <property type="molecule type" value="Genomic_DNA"/>
</dbReference>
<feature type="region of interest" description="Disordered" evidence="1">
    <location>
        <begin position="53"/>
        <end position="81"/>
    </location>
</feature>
<sequence length="218" mass="25004">MPFVYCGRLEYFEYEAGTAKPVHIVYRSIDFDDATENLDLLEIYGWKPSDAGKTAKTKISKKGTISEERKKKFSKPNKTERQGLVTSRVGQGYYRQQIIEKWGGRCPISGVDTLPILIASHIVRWSDSNDEEKLDVENGILLSPLFDSLFDSLFDKHLISFADDGSILVSTNPYRITKENIDRLNLPTNVRIQVTDGMLTYLRRHRERFYTLESQTGV</sequence>
<dbReference type="Pfam" id="PF13391">
    <property type="entry name" value="HNH_2"/>
    <property type="match status" value="1"/>
</dbReference>
<gene>
    <name evidence="3" type="ORF">GKO46_14095</name>
    <name evidence="4" type="ORF">GKO48_04000</name>
</gene>
<reference evidence="5 6" key="1">
    <citation type="submission" date="2019-11" db="EMBL/GenBank/DDBJ databases">
        <authorList>
            <person name="Cho J.-C."/>
        </authorList>
    </citation>
    <scope>NUCLEOTIDE SEQUENCE [LARGE SCALE GENOMIC DNA]</scope>
    <source>
        <strain evidence="4 5">JH1073</strain>
        <strain evidence="3 6">JH702</strain>
    </source>
</reference>
<name>A0AAJ6CW15_9CHLR</name>
<reference evidence="5" key="3">
    <citation type="submission" date="2023-06" db="EMBL/GenBank/DDBJ databases">
        <title>Pangenomics reveal diversification of enzyme families and niche specialization in globally abundant SAR202 bacteria.</title>
        <authorList>
            <person name="Saw J.H.W."/>
        </authorList>
    </citation>
    <scope>NUCLEOTIDE SEQUENCE [LARGE SCALE GENOMIC DNA]</scope>
    <source>
        <strain evidence="5">JH1073</strain>
    </source>
</reference>
<reference evidence="4" key="2">
    <citation type="journal article" date="2023" name="Nat. Commun.">
        <title>Cultivation of marine bacteria of the SAR202 clade.</title>
        <authorList>
            <person name="Lim Y."/>
            <person name="Seo J.H."/>
            <person name="Giovannoni S.J."/>
            <person name="Kang I."/>
            <person name="Cho J.C."/>
        </authorList>
    </citation>
    <scope>NUCLEOTIDE SEQUENCE</scope>
    <source>
        <strain evidence="4">JH1073</strain>
    </source>
</reference>
<dbReference type="AlphaFoldDB" id="A0AAJ6CW15"/>
<evidence type="ECO:0000313" key="5">
    <source>
        <dbReference type="Proteomes" id="UP001219901"/>
    </source>
</evidence>
<accession>A0AAJ6CW15</accession>
<protein>
    <recommendedName>
        <fullName evidence="2">HNH nuclease domain-containing protein</fullName>
    </recommendedName>
</protein>